<name>A0A1I3FCS3_9ACTN</name>
<keyword evidence="13" id="KW-0560">Oxidoreductase</keyword>
<dbReference type="AlphaFoldDB" id="A0A1I3FCS3"/>
<evidence type="ECO:0000259" key="17">
    <source>
        <dbReference type="Pfam" id="PF02873"/>
    </source>
</evidence>
<comment type="cofactor">
    <cofactor evidence="1">
        <name>FAD</name>
        <dbReference type="ChEBI" id="CHEBI:57692"/>
    </cofactor>
</comment>
<evidence type="ECO:0000256" key="9">
    <source>
        <dbReference type="ARBA" id="ARBA00022827"/>
    </source>
</evidence>
<evidence type="ECO:0000256" key="4">
    <source>
        <dbReference type="ARBA" id="ARBA00004752"/>
    </source>
</evidence>
<proteinExistence type="predicted"/>
<dbReference type="EC" id="1.3.1.98" evidence="5"/>
<accession>A0A1I3FCS3</accession>
<dbReference type="EMBL" id="FOQY01000001">
    <property type="protein sequence ID" value="SFI09028.1"/>
    <property type="molecule type" value="Genomic_DNA"/>
</dbReference>
<keyword evidence="8" id="KW-0285">Flavoprotein</keyword>
<comment type="catalytic activity">
    <reaction evidence="16">
        <text>UDP-N-acetyl-alpha-D-muramate + NADP(+) = UDP-N-acetyl-3-O-(1-carboxyvinyl)-alpha-D-glucosamine + NADPH + H(+)</text>
        <dbReference type="Rhea" id="RHEA:12248"/>
        <dbReference type="ChEBI" id="CHEBI:15378"/>
        <dbReference type="ChEBI" id="CHEBI:57783"/>
        <dbReference type="ChEBI" id="CHEBI:58349"/>
        <dbReference type="ChEBI" id="CHEBI:68483"/>
        <dbReference type="ChEBI" id="CHEBI:70757"/>
        <dbReference type="EC" id="1.3.1.98"/>
    </reaction>
</comment>
<dbReference type="InterPro" id="IPR011601">
    <property type="entry name" value="MurB_C"/>
</dbReference>
<dbReference type="InterPro" id="IPR003170">
    <property type="entry name" value="MurB"/>
</dbReference>
<evidence type="ECO:0000256" key="10">
    <source>
        <dbReference type="ARBA" id="ARBA00022857"/>
    </source>
</evidence>
<keyword evidence="6" id="KW-0963">Cytoplasm</keyword>
<dbReference type="PANTHER" id="PTHR21071:SF4">
    <property type="entry name" value="UDP-N-ACETYLENOLPYRUVOYLGLUCOSAMINE REDUCTASE"/>
    <property type="match status" value="1"/>
</dbReference>
<keyword evidence="19" id="KW-1185">Reference proteome</keyword>
<dbReference type="RefSeq" id="WP_093885069.1">
    <property type="nucleotide sequence ID" value="NZ_FOQY01000001.1"/>
</dbReference>
<dbReference type="GO" id="GO:0050660">
    <property type="term" value="F:flavin adenine dinucleotide binding"/>
    <property type="evidence" value="ECO:0007669"/>
    <property type="project" value="TreeGrafter"/>
</dbReference>
<evidence type="ECO:0000256" key="6">
    <source>
        <dbReference type="ARBA" id="ARBA00022490"/>
    </source>
</evidence>
<comment type="subcellular location">
    <subcellularLocation>
        <location evidence="3">Cytoplasm</location>
    </subcellularLocation>
</comment>
<dbReference type="PANTHER" id="PTHR21071">
    <property type="entry name" value="UDP-N-ACETYLENOLPYRUVOYLGLUCOSAMINE REDUCTASE"/>
    <property type="match status" value="1"/>
</dbReference>
<evidence type="ECO:0000256" key="2">
    <source>
        <dbReference type="ARBA" id="ARBA00003921"/>
    </source>
</evidence>
<gene>
    <name evidence="18" type="ORF">SAMN05216275_10193</name>
</gene>
<evidence type="ECO:0000256" key="8">
    <source>
        <dbReference type="ARBA" id="ARBA00022630"/>
    </source>
</evidence>
<dbReference type="Gene3D" id="3.90.78.10">
    <property type="entry name" value="UDP-N-acetylenolpyruvoylglucosamine reductase, C-terminal domain"/>
    <property type="match status" value="1"/>
</dbReference>
<dbReference type="InterPro" id="IPR036635">
    <property type="entry name" value="MurB_C_sf"/>
</dbReference>
<evidence type="ECO:0000256" key="16">
    <source>
        <dbReference type="ARBA" id="ARBA00048914"/>
    </source>
</evidence>
<evidence type="ECO:0000256" key="7">
    <source>
        <dbReference type="ARBA" id="ARBA00022618"/>
    </source>
</evidence>
<dbReference type="InterPro" id="IPR016169">
    <property type="entry name" value="FAD-bd_PCMH_sub2"/>
</dbReference>
<evidence type="ECO:0000256" key="11">
    <source>
        <dbReference type="ARBA" id="ARBA00022960"/>
    </source>
</evidence>
<dbReference type="GO" id="GO:0008762">
    <property type="term" value="F:UDP-N-acetylmuramate dehydrogenase activity"/>
    <property type="evidence" value="ECO:0007669"/>
    <property type="project" value="UniProtKB-EC"/>
</dbReference>
<comment type="function">
    <text evidence="2">Cell wall formation.</text>
</comment>
<evidence type="ECO:0000256" key="14">
    <source>
        <dbReference type="ARBA" id="ARBA00023306"/>
    </source>
</evidence>
<dbReference type="GO" id="GO:0071555">
    <property type="term" value="P:cell wall organization"/>
    <property type="evidence" value="ECO:0007669"/>
    <property type="project" value="UniProtKB-KW"/>
</dbReference>
<dbReference type="UniPathway" id="UPA00219"/>
<reference evidence="19" key="1">
    <citation type="submission" date="2016-10" db="EMBL/GenBank/DDBJ databases">
        <authorList>
            <person name="Varghese N."/>
            <person name="Submissions S."/>
        </authorList>
    </citation>
    <scope>NUCLEOTIDE SEQUENCE [LARGE SCALE GENOMIC DNA]</scope>
    <source>
        <strain evidence="19">CGMCC 4.2126</strain>
    </source>
</reference>
<dbReference type="GeneID" id="96295989"/>
<keyword evidence="15" id="KW-0961">Cell wall biogenesis/degradation</keyword>
<dbReference type="GO" id="GO:0005829">
    <property type="term" value="C:cytosol"/>
    <property type="evidence" value="ECO:0007669"/>
    <property type="project" value="TreeGrafter"/>
</dbReference>
<evidence type="ECO:0000256" key="15">
    <source>
        <dbReference type="ARBA" id="ARBA00023316"/>
    </source>
</evidence>
<evidence type="ECO:0000313" key="18">
    <source>
        <dbReference type="EMBL" id="SFI09028.1"/>
    </source>
</evidence>
<keyword evidence="10" id="KW-0521">NADP</keyword>
<dbReference type="Gene3D" id="3.30.465.10">
    <property type="match status" value="1"/>
</dbReference>
<dbReference type="Pfam" id="PF02873">
    <property type="entry name" value="MurB_C"/>
    <property type="match status" value="1"/>
</dbReference>
<dbReference type="GO" id="GO:0051301">
    <property type="term" value="P:cell division"/>
    <property type="evidence" value="ECO:0007669"/>
    <property type="project" value="UniProtKB-KW"/>
</dbReference>
<evidence type="ECO:0000256" key="1">
    <source>
        <dbReference type="ARBA" id="ARBA00001974"/>
    </source>
</evidence>
<evidence type="ECO:0000313" key="19">
    <source>
        <dbReference type="Proteomes" id="UP000199111"/>
    </source>
</evidence>
<keyword evidence="7" id="KW-0132">Cell division</keyword>
<keyword evidence="14" id="KW-0131">Cell cycle</keyword>
<organism evidence="18 19">
    <name type="scientific">Streptosporangium canum</name>
    <dbReference type="NCBI Taxonomy" id="324952"/>
    <lineage>
        <taxon>Bacteria</taxon>
        <taxon>Bacillati</taxon>
        <taxon>Actinomycetota</taxon>
        <taxon>Actinomycetes</taxon>
        <taxon>Streptosporangiales</taxon>
        <taxon>Streptosporangiaceae</taxon>
        <taxon>Streptosporangium</taxon>
    </lineage>
</organism>
<dbReference type="GO" id="GO:0008360">
    <property type="term" value="P:regulation of cell shape"/>
    <property type="evidence" value="ECO:0007669"/>
    <property type="project" value="UniProtKB-KW"/>
</dbReference>
<evidence type="ECO:0000256" key="12">
    <source>
        <dbReference type="ARBA" id="ARBA00022984"/>
    </source>
</evidence>
<sequence>MSDLLADHTTLRFGGPADRLLTHTAPAAWPDLTRLTVYDWTRQQLATFHPETCGFGYRTSIFTTHPGRWTILEVALRLIRSTYAAPLTYRYLAQALDIPLGTRPPLAEAAQGVLTDRRRRGLALPENGSDARQAGSVFLNPSITTAQAAVVRAAGGMIYHDNHSILRTSAGWLLQLLGYHPGHQLAPGISCSTRRTLTLTAHDDATAASFNTVMRKLTRDVFETTGIRLYPEPVRPVAKGTPDEVRVSRNQATACRKGPDGLHFPH</sequence>
<feature type="domain" description="UDP-N-acetylenolpyruvoylglucosamine reductase C-terminal" evidence="17">
    <location>
        <begin position="129"/>
        <end position="234"/>
    </location>
</feature>
<keyword evidence="9" id="KW-0274">FAD</keyword>
<evidence type="ECO:0000256" key="5">
    <source>
        <dbReference type="ARBA" id="ARBA00012518"/>
    </source>
</evidence>
<comment type="pathway">
    <text evidence="4">Cell wall biogenesis; peptidoglycan biosynthesis.</text>
</comment>
<protein>
    <recommendedName>
        <fullName evidence="5">UDP-N-acetylmuramate dehydrogenase</fullName>
        <ecNumber evidence="5">1.3.1.98</ecNumber>
    </recommendedName>
</protein>
<dbReference type="SUPFAM" id="SSF56194">
    <property type="entry name" value="Uridine diphospho-N-Acetylenolpyruvylglucosamine reductase, MurB, C-terminal domain"/>
    <property type="match status" value="1"/>
</dbReference>
<evidence type="ECO:0000256" key="13">
    <source>
        <dbReference type="ARBA" id="ARBA00023002"/>
    </source>
</evidence>
<keyword evidence="12" id="KW-0573">Peptidoglycan synthesis</keyword>
<dbReference type="Proteomes" id="UP000199111">
    <property type="component" value="Unassembled WGS sequence"/>
</dbReference>
<dbReference type="GO" id="GO:0009252">
    <property type="term" value="P:peptidoglycan biosynthetic process"/>
    <property type="evidence" value="ECO:0007669"/>
    <property type="project" value="UniProtKB-UniPathway"/>
</dbReference>
<keyword evidence="11" id="KW-0133">Cell shape</keyword>
<evidence type="ECO:0000256" key="3">
    <source>
        <dbReference type="ARBA" id="ARBA00004496"/>
    </source>
</evidence>